<dbReference type="RefSeq" id="WP_364026585.1">
    <property type="nucleotide sequence ID" value="NZ_JBFATD010000016.1"/>
</dbReference>
<evidence type="ECO:0000259" key="1">
    <source>
        <dbReference type="Pfam" id="PF02625"/>
    </source>
</evidence>
<dbReference type="PANTHER" id="PTHR30388:SF4">
    <property type="entry name" value="MOLYBDENUM COFACTOR INSERTION CHAPERONE PAOD"/>
    <property type="match status" value="1"/>
</dbReference>
<evidence type="ECO:0000259" key="2">
    <source>
        <dbReference type="Pfam" id="PF13478"/>
    </source>
</evidence>
<dbReference type="EMBL" id="JBFATE010000016">
    <property type="protein sequence ID" value="MEV5249483.1"/>
    <property type="molecule type" value="Genomic_DNA"/>
</dbReference>
<comment type="caution">
    <text evidence="3">The sequence shown here is derived from an EMBL/GenBank/DDBJ whole genome shotgun (WGS) entry which is preliminary data.</text>
</comment>
<dbReference type="PANTHER" id="PTHR30388">
    <property type="entry name" value="ALDEHYDE OXIDOREDUCTASE MOLYBDENUM COFACTOR ASSEMBLY PROTEIN"/>
    <property type="match status" value="1"/>
</dbReference>
<accession>A0ABV3JPF9</accession>
<evidence type="ECO:0000313" key="4">
    <source>
        <dbReference type="Proteomes" id="UP001552527"/>
    </source>
</evidence>
<feature type="domain" description="XdhC Rossmann" evidence="2">
    <location>
        <begin position="200"/>
        <end position="346"/>
    </location>
</feature>
<feature type="domain" description="XdhC- CoxI" evidence="1">
    <location>
        <begin position="15"/>
        <end position="81"/>
    </location>
</feature>
<proteinExistence type="predicted"/>
<dbReference type="InterPro" id="IPR052698">
    <property type="entry name" value="MoCofactor_Util/Proc"/>
</dbReference>
<reference evidence="3 4" key="1">
    <citation type="submission" date="2024-06" db="EMBL/GenBank/DDBJ databases">
        <title>The Natural Products Discovery Center: Release of the First 8490 Sequenced Strains for Exploring Actinobacteria Biosynthetic Diversity.</title>
        <authorList>
            <person name="Kalkreuter E."/>
            <person name="Kautsar S.A."/>
            <person name="Yang D."/>
            <person name="Bader C.D."/>
            <person name="Teijaro C.N."/>
            <person name="Fluegel L."/>
            <person name="Davis C.M."/>
            <person name="Simpson J.R."/>
            <person name="Lauterbach L."/>
            <person name="Steele A.D."/>
            <person name="Gui C."/>
            <person name="Meng S."/>
            <person name="Li G."/>
            <person name="Viehrig K."/>
            <person name="Ye F."/>
            <person name="Su P."/>
            <person name="Kiefer A.F."/>
            <person name="Nichols A."/>
            <person name="Cepeda A.J."/>
            <person name="Yan W."/>
            <person name="Fan B."/>
            <person name="Jiang Y."/>
            <person name="Adhikari A."/>
            <person name="Zheng C.-J."/>
            <person name="Schuster L."/>
            <person name="Cowan T.M."/>
            <person name="Smanski M.J."/>
            <person name="Chevrette M.G."/>
            <person name="De Carvalho L.P.S."/>
            <person name="Shen B."/>
        </authorList>
    </citation>
    <scope>NUCLEOTIDE SEQUENCE [LARGE SCALE GENOMIC DNA]</scope>
    <source>
        <strain evidence="3 4">NPDC052768</strain>
    </source>
</reference>
<dbReference type="Proteomes" id="UP001552527">
    <property type="component" value="Unassembled WGS sequence"/>
</dbReference>
<dbReference type="InterPro" id="IPR003777">
    <property type="entry name" value="XdhC_CoxI"/>
</dbReference>
<keyword evidence="4" id="KW-1185">Reference proteome</keyword>
<protein>
    <submittedName>
        <fullName evidence="3">XdhC/CoxI family protein</fullName>
    </submittedName>
</protein>
<evidence type="ECO:0000313" key="3">
    <source>
        <dbReference type="EMBL" id="MEV5249483.1"/>
    </source>
</evidence>
<gene>
    <name evidence="3" type="ORF">AB0K95_30080</name>
</gene>
<organism evidence="3 4">
    <name type="scientific">Streptomyces werraensis</name>
    <dbReference type="NCBI Taxonomy" id="68284"/>
    <lineage>
        <taxon>Bacteria</taxon>
        <taxon>Bacillati</taxon>
        <taxon>Actinomycetota</taxon>
        <taxon>Actinomycetes</taxon>
        <taxon>Kitasatosporales</taxon>
        <taxon>Streptomycetaceae</taxon>
        <taxon>Streptomyces</taxon>
    </lineage>
</organism>
<name>A0ABV3JPF9_9ACTN</name>
<dbReference type="Pfam" id="PF02625">
    <property type="entry name" value="XdhC_CoxI"/>
    <property type="match status" value="1"/>
</dbReference>
<dbReference type="InterPro" id="IPR027051">
    <property type="entry name" value="XdhC_Rossmann_dom"/>
</dbReference>
<dbReference type="Gene3D" id="3.40.50.720">
    <property type="entry name" value="NAD(P)-binding Rossmann-like Domain"/>
    <property type="match status" value="1"/>
</dbReference>
<dbReference type="Pfam" id="PF13478">
    <property type="entry name" value="XdhC_C"/>
    <property type="match status" value="1"/>
</dbReference>
<sequence>MSSHFDIWDTLYGAWLSGETSALATVVRTRGSAPRPTGSVMLLTPEGRVMGSVSGGCVEGDVVERARETILTGIRQQATYGIGDDDAVALGLTCGGTLDVLVEPVDVRSFPELAEVVETVRAGTPVAVATVLNHPRSQAVGAHVIVRADGYHSSSYPLDAATDFVDDARNLMHRGESGLLTDELTNMRVLVRSFVPQPRMLLFGAGDFAAALASIGRAMDYRVTVCDARPLFATADRFPDADDVVVAWPDEYLTREATAGRVDPRTVIVSFSHDAKFDLPLLETALQLDVAFVGALGSRATRERRVEALRESGVPDDALARLSSPVGLDLGGHSPAETAISIAAEIIAVRYGGRGERLSHRDGPVHLLPHAV</sequence>